<feature type="coiled-coil region" evidence="5">
    <location>
        <begin position="1029"/>
        <end position="1060"/>
    </location>
</feature>
<keyword evidence="4" id="KW-0964">Secreted</keyword>
<feature type="region of interest" description="Disordered" evidence="6">
    <location>
        <begin position="549"/>
        <end position="572"/>
    </location>
</feature>
<dbReference type="Proteomes" id="UP000765224">
    <property type="component" value="Unassembled WGS sequence"/>
</dbReference>
<dbReference type="EMBL" id="JAHSTS010000001">
    <property type="protein sequence ID" value="MBV4457323.1"/>
    <property type="molecule type" value="Genomic_DNA"/>
</dbReference>
<keyword evidence="1" id="KW-0433">Leucine-rich repeat</keyword>
<proteinExistence type="inferred from homology"/>
<keyword evidence="9" id="KW-1185">Reference proteome</keyword>
<dbReference type="Pfam" id="PF20178">
    <property type="entry name" value="ToxA_N"/>
    <property type="match status" value="1"/>
</dbReference>
<dbReference type="InterPro" id="IPR051071">
    <property type="entry name" value="LRR-bact_E3_ubiq_ligases"/>
</dbReference>
<dbReference type="Pfam" id="PF13855">
    <property type="entry name" value="LRR_8"/>
    <property type="match status" value="1"/>
</dbReference>
<name>A0ABS6PA20_9PSED</name>
<organism evidence="8 9">
    <name type="scientific">Pseudomonas ekonensis</name>
    <dbReference type="NCBI Taxonomy" id="2842353"/>
    <lineage>
        <taxon>Bacteria</taxon>
        <taxon>Pseudomonadati</taxon>
        <taxon>Pseudomonadota</taxon>
        <taxon>Gammaproteobacteria</taxon>
        <taxon>Pseudomonadales</taxon>
        <taxon>Pseudomonadaceae</taxon>
        <taxon>Pseudomonas</taxon>
    </lineage>
</organism>
<evidence type="ECO:0000256" key="4">
    <source>
        <dbReference type="PROSITE-ProRule" id="PRU01398"/>
    </source>
</evidence>
<gene>
    <name evidence="8" type="ORF">KVG96_05105</name>
</gene>
<dbReference type="SMART" id="SM00369">
    <property type="entry name" value="LRR_TYP"/>
    <property type="match status" value="2"/>
</dbReference>
<feature type="domain" description="NEL" evidence="7">
    <location>
        <begin position="1300"/>
        <end position="1591"/>
    </location>
</feature>
<comment type="similarity">
    <text evidence="4">Belongs to the LRR-containing bacterial E3 ligase family.</text>
</comment>
<comment type="PTM">
    <text evidence="4">Ubiquitinated in the presence of host E1 ubiquitin-activating enzyme, E2 ubiquitin-conjugating enzyme and ubiquitin.</text>
</comment>
<keyword evidence="3 4" id="KW-0833">Ubl conjugation pathway</keyword>
<keyword evidence="4" id="KW-1035">Host cytoplasm</keyword>
<dbReference type="InterPro" id="IPR003591">
    <property type="entry name" value="Leu-rich_rpt_typical-subtyp"/>
</dbReference>
<reference evidence="8 9" key="1">
    <citation type="submission" date="2021-06" db="EMBL/GenBank/DDBJ databases">
        <title>Updating the genus Pseudomonas: Description of 43 new species and partition of the Pseudomonas putida group.</title>
        <authorList>
            <person name="Girard L."/>
            <person name="Lood C."/>
            <person name="Vandamme P."/>
            <person name="Rokni-Zadeh H."/>
            <person name="Van Noort V."/>
            <person name="Hofte M."/>
            <person name="Lavigne R."/>
            <person name="De Mot R."/>
        </authorList>
    </citation>
    <scope>NUCLEOTIDE SEQUENCE [LARGE SCALE GENOMIC DNA]</scope>
    <source>
        <strain evidence="8 9">COR58</strain>
    </source>
</reference>
<evidence type="ECO:0000259" key="7">
    <source>
        <dbReference type="PROSITE" id="PS52053"/>
    </source>
</evidence>
<keyword evidence="5" id="KW-0175">Coiled coil</keyword>
<comment type="caution">
    <text evidence="8">The sequence shown here is derived from an EMBL/GenBank/DDBJ whole genome shotgun (WGS) entry which is preliminary data.</text>
</comment>
<keyword evidence="4" id="KW-0832">Ubl conjugation</keyword>
<sequence>MPPPDTPLTPVTLTNEQVLATLLDATGDLDTAEVLQQRLPSWLLQAPHEELSALAQAVRELRASHEQVEAGLSRLQSLKAYCIFELTHALRLRWPVAFEVENDHLALMGAHPGKRTLLDAAMQNFTEAQADADGLPKGSEIQLKNQPQGVAGLTPSAFAGFCRDLDLGRRYQAHFTQVFGLQRRAGQMEVTSALGQDIVRLKKRLLAFDMHLALLKGDITREGYRMLQRLVEADGVADAKTLHYEGRPLRMQGLGLQGTCIWGVVVFSQRPVEEHPDEWCLVYMPGEPYRPLFEYPDFSTFELYLTLKLGLRSYQAPFSRYLDEDGKPGFFKTFARTRSLGKVEARPITRSLFDFLLYSHVGKLQIDAQVLAVPTADVDAEASRERWLGYLDTGMTIAGLAGFFLPVVGELMMGVAVGQLLAGTFEGVEDWSAGDRHDALAHMLDVAQNVALMAATASAAKGLGTVVSRTLARHPEFFGRFAAVLDRSGWPKLWKQSLQAYEQPEAAKGQAQVDFSGLYRVQDRTFLQIEDKHYAVALDPESQTWRIQHPSRKDAFRPEPLPSGTGGWLRPGEPVEQWRNPAYVLKRMTPVLSGIDDSRLDMIRKLTDTPLHELHRLFLDSAPMPQRLQDMAKRFKLDSKLRGFIADMEQGDVRSVRHVQEQLHALPLLKGWPHGRYIEVLDGQANVVATYPSSAVSDHDLCVHVTEDQLADGQLLQVITEGLYPQEVQTLTGVPASGGERAVHLAKTLGAEIKAERRPLFDWMYGQYDQGRSSEVGAARGRFPDLPARYAQRLTDLASSVERLHVRAVGRLPMNLAQKMRQARDAIRMDRALAGFHLPELANADTERLGIRLLPRLDGWQADWRLELREAFRHGPLLADIGDPGAAPAQAGMIVRSPGGYRVFNGEGQALGQVASGPESLYVAVLKGMPEPLRRATGFAEAQPEAAGRLRNRLLNAALDDRADAERALFTDQPLPVRKRMACVQHDGPVGSSNHSAALVRKVKRLYPSFSDAQASTLLLGLGPDPLGRARAVRQLQQALKELTESLEDWSEDQQALNAIGTPLREARQSRQLAAGMIEDAWRQLTRTSDGQCSLRLDGMRIGQLPHLPASVSFDHVKQLSLKNMELNDDSVYFLKAFRQVQSLDLDGNRLTRLPEAVSHMPALTRLSLSDNRVQLTEQTLAKLSGLRTLHALNLSGNALGATPDVGKMFDLRLLALRNTRATELPKGLSRLPNLDRVDLRDNDIRQLPDWLFQTPRRMSETVNLRHNPLEDPSRIRLLEYRDRVGVGMGFIEDDISRLNEQQARALWFTDRAGQSFERRNSVWTAFKDDPRADGLFRLLSEVGNTADSEYVHRDMARRVWRVLEAAEADATLCEQILDLAANPIHCTDSAALNFSHLEVAVEVHQITDRQADAETRAADLLKLGRRLFRLEQVDKLAQAHIDSHPRADPLEVGLAYRTGLADDLDLPGQPRHMRFEFLSGVTRKDLEAALIKVKHVELSTGFAAFLAQQPFWCDVMKQHHPRQFETAQAIYPPRLQALFEKADTLTTADYLEQVEAISFERQSAETNLMKRLTDDVIKRIELGVCALSDF</sequence>
<dbReference type="RefSeq" id="WP_217891070.1">
    <property type="nucleotide sequence ID" value="NZ_JAHSTS010000001.1"/>
</dbReference>
<protein>
    <recommendedName>
        <fullName evidence="7">NEL domain-containing protein</fullName>
    </recommendedName>
</protein>
<evidence type="ECO:0000256" key="3">
    <source>
        <dbReference type="ARBA" id="ARBA00022786"/>
    </source>
</evidence>
<dbReference type="InterPro" id="IPR029487">
    <property type="entry name" value="NEL_dom"/>
</dbReference>
<keyword evidence="4" id="KW-0808">Transferase</keyword>
<feature type="active site" description="Glycyl thioester intermediate" evidence="4">
    <location>
        <position position="1387"/>
    </location>
</feature>
<dbReference type="InterPro" id="IPR001611">
    <property type="entry name" value="Leu-rich_rpt"/>
</dbReference>
<evidence type="ECO:0000256" key="2">
    <source>
        <dbReference type="ARBA" id="ARBA00022737"/>
    </source>
</evidence>
<evidence type="ECO:0000256" key="1">
    <source>
        <dbReference type="ARBA" id="ARBA00022614"/>
    </source>
</evidence>
<dbReference type="PANTHER" id="PTHR47114">
    <property type="match status" value="1"/>
</dbReference>
<dbReference type="PROSITE" id="PS52053">
    <property type="entry name" value="NEL"/>
    <property type="match status" value="1"/>
</dbReference>
<dbReference type="InterPro" id="IPR046673">
    <property type="entry name" value="ToxA_N"/>
</dbReference>
<evidence type="ECO:0000313" key="8">
    <source>
        <dbReference type="EMBL" id="MBV4457323.1"/>
    </source>
</evidence>
<evidence type="ECO:0000256" key="6">
    <source>
        <dbReference type="SAM" id="MobiDB-lite"/>
    </source>
</evidence>
<evidence type="ECO:0000313" key="9">
    <source>
        <dbReference type="Proteomes" id="UP000765224"/>
    </source>
</evidence>
<evidence type="ECO:0000256" key="5">
    <source>
        <dbReference type="SAM" id="Coils"/>
    </source>
</evidence>
<dbReference type="Pfam" id="PF14496">
    <property type="entry name" value="NEL"/>
    <property type="match status" value="1"/>
</dbReference>
<keyword evidence="2" id="KW-0677">Repeat</keyword>
<dbReference type="PANTHER" id="PTHR47114:SF2">
    <property type="entry name" value="OLIGODENDROCYTE-MYELIN GLYCOPROTEIN"/>
    <property type="match status" value="1"/>
</dbReference>
<accession>A0ABS6PA20</accession>